<dbReference type="RefSeq" id="WP_032568058.1">
    <property type="nucleotide sequence ID" value="NZ_JADNGK010000015.1"/>
</dbReference>
<feature type="chain" id="PRO_5014618326" evidence="2">
    <location>
        <begin position="21"/>
        <end position="588"/>
    </location>
</feature>
<dbReference type="Proteomes" id="UP000231846">
    <property type="component" value="Unassembled WGS sequence"/>
</dbReference>
<evidence type="ECO:0000256" key="1">
    <source>
        <dbReference type="SAM" id="Phobius"/>
    </source>
</evidence>
<dbReference type="AlphaFoldDB" id="A0A2M9V1G5"/>
<keyword evidence="2" id="KW-0732">Signal</keyword>
<sequence precursor="true">MKKFLLAVGVILLGYLSLSAQNSFTNAYQKFRPYHYQTPQGWNRIRLEVSTRGRQKWPLIPTEQRDMRLAGDWKGLIPSPVTENTYFFKDIDQLSDIYSLILTPGTYGYVVYPYKMEERFKLSENELLKKYIIAKGFMNTLVSDVPYETEKKLDELIYSSDTTQMELSTEPEIYDESHPVGEWLKEAEYYDYYNVKNFYCYFDNRPDTLKQRLTYTTRVTRQFQAEVDSLTSALQRASSAYVMVPYWMTDVYLSQPVAHTHKISRLGYPGYIINPVTGMPELTNNWDYPNVMDFYPYSHINYDLVAYCGDALSTNRFLSNPAACRRFIYTVFGYPSGMIHRPHSVHKPSGLNVYLPEFDFKEKRALTQFVKSLSLVIDSFRVDSAHVYEKLDLSLTFSCDAVIRNSGFIAGLQCFVDTVYFVDFDSLGLASKVVYSDGSIDTSSVISLVSNPFYLFRIPFKQIKTGVNDTNIWELADCDYASGQWGLFFCIDLCLFLVIVGLVVMRYISPTFNLYVERYHTFIVLLMITLVMEFAVFFFFMIEALSPQVIFFDLDTGNMTYLALIGLPVLPILLYFFILKLNNREQLP</sequence>
<keyword evidence="1" id="KW-1133">Transmembrane helix</keyword>
<feature type="transmembrane region" description="Helical" evidence="1">
    <location>
        <begin position="561"/>
        <end position="579"/>
    </location>
</feature>
<proteinExistence type="predicted"/>
<organism evidence="3 4">
    <name type="scientific">Bacteroides fragilis</name>
    <dbReference type="NCBI Taxonomy" id="817"/>
    <lineage>
        <taxon>Bacteria</taxon>
        <taxon>Pseudomonadati</taxon>
        <taxon>Bacteroidota</taxon>
        <taxon>Bacteroidia</taxon>
        <taxon>Bacteroidales</taxon>
        <taxon>Bacteroidaceae</taxon>
        <taxon>Bacteroides</taxon>
    </lineage>
</organism>
<gene>
    <name evidence="3" type="ORF">CQW34_04231</name>
</gene>
<evidence type="ECO:0000256" key="2">
    <source>
        <dbReference type="SAM" id="SignalP"/>
    </source>
</evidence>
<comment type="caution">
    <text evidence="3">The sequence shown here is derived from an EMBL/GenBank/DDBJ whole genome shotgun (WGS) entry which is preliminary data.</text>
</comment>
<accession>A0A2M9V1G5</accession>
<evidence type="ECO:0000313" key="3">
    <source>
        <dbReference type="EMBL" id="PJY69956.1"/>
    </source>
</evidence>
<evidence type="ECO:0000313" key="4">
    <source>
        <dbReference type="Proteomes" id="UP000231846"/>
    </source>
</evidence>
<protein>
    <submittedName>
        <fullName evidence="3">Uncharacterized protein</fullName>
    </submittedName>
</protein>
<keyword evidence="1" id="KW-0812">Transmembrane</keyword>
<feature type="transmembrane region" description="Helical" evidence="1">
    <location>
        <begin position="485"/>
        <end position="508"/>
    </location>
</feature>
<feature type="signal peptide" evidence="2">
    <location>
        <begin position="1"/>
        <end position="20"/>
    </location>
</feature>
<keyword evidence="1" id="KW-0472">Membrane</keyword>
<feature type="transmembrane region" description="Helical" evidence="1">
    <location>
        <begin position="520"/>
        <end position="541"/>
    </location>
</feature>
<name>A0A2M9V1G5_BACFG</name>
<dbReference type="EMBL" id="PDCW01000052">
    <property type="protein sequence ID" value="PJY69956.1"/>
    <property type="molecule type" value="Genomic_DNA"/>
</dbReference>
<reference evidence="3 4" key="1">
    <citation type="journal article" date="2017" name="MBio">
        <title>Gut Symbiont Bacteroides fragilis Secretes a Eukaryotic-Like Ubiquitin Protein That Mediates Intraspecies Antagonism.</title>
        <authorList>
            <person name="Chatzidaki-Livanis M."/>
            <person name="Coyne M.J."/>
            <person name="Roelofs K.G."/>
            <person name="Gentyala R.R."/>
            <person name="Caldwell J.M."/>
            <person name="Comstock L.E."/>
        </authorList>
    </citation>
    <scope>NUCLEOTIDE SEQUENCE [LARGE SCALE GENOMIC DNA]</scope>
    <source>
        <strain evidence="3 4">12905</strain>
    </source>
</reference>